<comment type="caution">
    <text evidence="10">The sequence shown here is derived from an EMBL/GenBank/DDBJ whole genome shotgun (WGS) entry which is preliminary data.</text>
</comment>
<dbReference type="Pfam" id="PF00082">
    <property type="entry name" value="Peptidase_S8"/>
    <property type="match status" value="1"/>
</dbReference>
<feature type="active site" description="Charge relay system" evidence="5">
    <location>
        <position position="93"/>
    </location>
</feature>
<dbReference type="EMBL" id="BAAABM010000034">
    <property type="protein sequence ID" value="GAA0345158.1"/>
    <property type="molecule type" value="Genomic_DNA"/>
</dbReference>
<evidence type="ECO:0000256" key="1">
    <source>
        <dbReference type="ARBA" id="ARBA00011073"/>
    </source>
</evidence>
<dbReference type="InterPro" id="IPR050131">
    <property type="entry name" value="Peptidase_S8_subtilisin-like"/>
</dbReference>
<dbReference type="SUPFAM" id="SSF52743">
    <property type="entry name" value="Subtilisin-like"/>
    <property type="match status" value="1"/>
</dbReference>
<evidence type="ECO:0000256" key="7">
    <source>
        <dbReference type="SAM" id="Phobius"/>
    </source>
</evidence>
<keyword evidence="7" id="KW-0472">Membrane</keyword>
<feature type="region of interest" description="Disordered" evidence="6">
    <location>
        <begin position="324"/>
        <end position="346"/>
    </location>
</feature>
<feature type="compositionally biased region" description="Pro residues" evidence="6">
    <location>
        <begin position="413"/>
        <end position="423"/>
    </location>
</feature>
<evidence type="ECO:0000256" key="5">
    <source>
        <dbReference type="PROSITE-ProRule" id="PRU01240"/>
    </source>
</evidence>
<keyword evidence="4 5" id="KW-0720">Serine protease</keyword>
<evidence type="ECO:0000256" key="3">
    <source>
        <dbReference type="ARBA" id="ARBA00022801"/>
    </source>
</evidence>
<name>A0ABN0WS50_9ACTN</name>
<comment type="similarity">
    <text evidence="1 5">Belongs to the peptidase S8 family.</text>
</comment>
<feature type="transmembrane region" description="Helical" evidence="7">
    <location>
        <begin position="353"/>
        <end position="375"/>
    </location>
</feature>
<evidence type="ECO:0000256" key="8">
    <source>
        <dbReference type="SAM" id="SignalP"/>
    </source>
</evidence>
<evidence type="ECO:0000259" key="9">
    <source>
        <dbReference type="Pfam" id="PF00082"/>
    </source>
</evidence>
<feature type="chain" id="PRO_5047239971" description="Peptidase S8/S53 domain-containing protein" evidence="8">
    <location>
        <begin position="30"/>
        <end position="431"/>
    </location>
</feature>
<evidence type="ECO:0000256" key="4">
    <source>
        <dbReference type="ARBA" id="ARBA00022825"/>
    </source>
</evidence>
<keyword evidence="3 5" id="KW-0378">Hydrolase</keyword>
<evidence type="ECO:0000313" key="10">
    <source>
        <dbReference type="EMBL" id="GAA0345158.1"/>
    </source>
</evidence>
<dbReference type="InterPro" id="IPR000209">
    <property type="entry name" value="Peptidase_S8/S53_dom"/>
</dbReference>
<dbReference type="InterPro" id="IPR036852">
    <property type="entry name" value="Peptidase_S8/S53_dom_sf"/>
</dbReference>
<dbReference type="RefSeq" id="WP_252804867.1">
    <property type="nucleotide sequence ID" value="NZ_BAAABM010000034.1"/>
</dbReference>
<dbReference type="Gene3D" id="3.40.50.200">
    <property type="entry name" value="Peptidase S8/S53 domain"/>
    <property type="match status" value="1"/>
</dbReference>
<dbReference type="PROSITE" id="PS51892">
    <property type="entry name" value="SUBTILASE"/>
    <property type="match status" value="1"/>
</dbReference>
<dbReference type="PANTHER" id="PTHR43806">
    <property type="entry name" value="PEPTIDASE S8"/>
    <property type="match status" value="1"/>
</dbReference>
<feature type="domain" description="Peptidase S8/S53" evidence="9">
    <location>
        <begin position="49"/>
        <end position="305"/>
    </location>
</feature>
<feature type="active site" description="Charge relay system" evidence="5">
    <location>
        <position position="58"/>
    </location>
</feature>
<accession>A0ABN0WS50</accession>
<feature type="region of interest" description="Disordered" evidence="6">
    <location>
        <begin position="380"/>
        <end position="431"/>
    </location>
</feature>
<evidence type="ECO:0000256" key="2">
    <source>
        <dbReference type="ARBA" id="ARBA00022670"/>
    </source>
</evidence>
<gene>
    <name evidence="10" type="ORF">GCM10010151_38450</name>
</gene>
<dbReference type="Proteomes" id="UP001501822">
    <property type="component" value="Unassembled WGS sequence"/>
</dbReference>
<keyword evidence="7" id="KW-0812">Transmembrane</keyword>
<reference evidence="10 11" key="1">
    <citation type="journal article" date="2019" name="Int. J. Syst. Evol. Microbiol.">
        <title>The Global Catalogue of Microorganisms (GCM) 10K type strain sequencing project: providing services to taxonomists for standard genome sequencing and annotation.</title>
        <authorList>
            <consortium name="The Broad Institute Genomics Platform"/>
            <consortium name="The Broad Institute Genome Sequencing Center for Infectious Disease"/>
            <person name="Wu L."/>
            <person name="Ma J."/>
        </authorList>
    </citation>
    <scope>NUCLEOTIDE SEQUENCE [LARGE SCALE GENOMIC DNA]</scope>
    <source>
        <strain evidence="10 11">JCM 3146</strain>
    </source>
</reference>
<evidence type="ECO:0000313" key="11">
    <source>
        <dbReference type="Proteomes" id="UP001501822"/>
    </source>
</evidence>
<dbReference type="InterPro" id="IPR023827">
    <property type="entry name" value="Peptidase_S8_Asp-AS"/>
</dbReference>
<feature type="signal peptide" evidence="8">
    <location>
        <begin position="1"/>
        <end position="29"/>
    </location>
</feature>
<feature type="active site" description="Charge relay system" evidence="5">
    <location>
        <position position="258"/>
    </location>
</feature>
<organism evidence="10 11">
    <name type="scientific">Actinoallomurus spadix</name>
    <dbReference type="NCBI Taxonomy" id="79912"/>
    <lineage>
        <taxon>Bacteria</taxon>
        <taxon>Bacillati</taxon>
        <taxon>Actinomycetota</taxon>
        <taxon>Actinomycetes</taxon>
        <taxon>Streptosporangiales</taxon>
        <taxon>Thermomonosporaceae</taxon>
        <taxon>Actinoallomurus</taxon>
    </lineage>
</organism>
<dbReference type="PRINTS" id="PR00723">
    <property type="entry name" value="SUBTILISIN"/>
</dbReference>
<dbReference type="InterPro" id="IPR015500">
    <property type="entry name" value="Peptidase_S8_subtilisin-rel"/>
</dbReference>
<keyword evidence="11" id="KW-1185">Reference proteome</keyword>
<keyword evidence="8" id="KW-0732">Signal</keyword>
<keyword evidence="2 5" id="KW-0645">Protease</keyword>
<sequence>MRHPRIRAALAAVATSGALVAAAASPAQAAPAWEDAVLGLAAAQRSTQGAGVTVAVIDTGVVDSHPALRGKVTTGPDFAQSSARRGMSYWGEHGTAMASDVLHVAPKAHILSIRAITDKKDPARKNTKEVWHKPPTPITKAVRYAVDHGAQVISMSLGTADFGFIDYNDEEASAMAYAVSHGVTVLASAGNSGDLNESDNTASNPAGYPGVIAVAATAPGPRRAAFSTVHTYNTIAAPGFGIVSATNTGGYAPVDGTSPACALAAGVVALMRSRNPKITPAQVRAILTRTALHPAGGWDALVGYGQINAAAAVSAAASPPADLGAPMPYRGKKTLAAPDGTQKSRHAPMEQSLLAIGLGGIVVGLLLSAGGILLLRRPKRPAGPAGPAGAAPPGATGPSYGGAPPAGGLHGPGPAPGPGPGGRPPFGGASQ</sequence>
<evidence type="ECO:0000256" key="6">
    <source>
        <dbReference type="SAM" id="MobiDB-lite"/>
    </source>
</evidence>
<proteinExistence type="inferred from homology"/>
<feature type="compositionally biased region" description="Low complexity" evidence="6">
    <location>
        <begin position="382"/>
        <end position="403"/>
    </location>
</feature>
<dbReference type="PROSITE" id="PS00136">
    <property type="entry name" value="SUBTILASE_ASP"/>
    <property type="match status" value="1"/>
</dbReference>
<dbReference type="PANTHER" id="PTHR43806:SF11">
    <property type="entry name" value="CEREVISIN-RELATED"/>
    <property type="match status" value="1"/>
</dbReference>
<keyword evidence="7" id="KW-1133">Transmembrane helix</keyword>
<protein>
    <recommendedName>
        <fullName evidence="9">Peptidase S8/S53 domain-containing protein</fullName>
    </recommendedName>
</protein>